<evidence type="ECO:0000313" key="3">
    <source>
        <dbReference type="Proteomes" id="UP001139502"/>
    </source>
</evidence>
<evidence type="ECO:0000256" key="1">
    <source>
        <dbReference type="SAM" id="MobiDB-lite"/>
    </source>
</evidence>
<evidence type="ECO:0000313" key="2">
    <source>
        <dbReference type="EMBL" id="MCP3426393.1"/>
    </source>
</evidence>
<dbReference type="Proteomes" id="UP001139502">
    <property type="component" value="Unassembled WGS sequence"/>
</dbReference>
<comment type="caution">
    <text evidence="2">The sequence shown here is derived from an EMBL/GenBank/DDBJ whole genome shotgun (WGS) entry which is preliminary data.</text>
</comment>
<feature type="region of interest" description="Disordered" evidence="1">
    <location>
        <begin position="1"/>
        <end position="30"/>
    </location>
</feature>
<reference evidence="2" key="1">
    <citation type="submission" date="2022-06" db="EMBL/GenBank/DDBJ databases">
        <title>Rothia sp. isolated from sandalwood seedling.</title>
        <authorList>
            <person name="Tuikhar N."/>
            <person name="Kirdat K."/>
            <person name="Thorat V."/>
            <person name="Swetha P."/>
            <person name="Padma S."/>
            <person name="Sundararaj R."/>
            <person name="Yadav A."/>
        </authorList>
    </citation>
    <scope>NUCLEOTIDE SEQUENCE</scope>
    <source>
        <strain evidence="2">AR01</strain>
    </source>
</reference>
<accession>A0A9X2HK56</accession>
<keyword evidence="3" id="KW-1185">Reference proteome</keyword>
<name>A0A9X2HK56_9MICC</name>
<sequence>MSTAQKTRTQPNPGADQPALHETDVSDPAPIQPTEAEVWADLQRQRAVRELADLGIRRDILLLSDLGVSQRRIALHVGLSQAEISRRLARRTLTETRPSPREIMLRRRAGMTSDRQMLHELIHFPYTVRLPEDLSAHDGAATILGTARQLMEAFHEGLLDEREYEEVRRALAQHAAP</sequence>
<dbReference type="AlphaFoldDB" id="A0A9X2HK56"/>
<dbReference type="RefSeq" id="WP_254167021.1">
    <property type="nucleotide sequence ID" value="NZ_JANAFB010000024.1"/>
</dbReference>
<organism evidence="2 3">
    <name type="scientific">Rothia santali</name>
    <dbReference type="NCBI Taxonomy" id="2949643"/>
    <lineage>
        <taxon>Bacteria</taxon>
        <taxon>Bacillati</taxon>
        <taxon>Actinomycetota</taxon>
        <taxon>Actinomycetes</taxon>
        <taxon>Micrococcales</taxon>
        <taxon>Micrococcaceae</taxon>
        <taxon>Rothia</taxon>
    </lineage>
</organism>
<gene>
    <name evidence="2" type="ORF">NBM05_10365</name>
</gene>
<feature type="compositionally biased region" description="Polar residues" evidence="1">
    <location>
        <begin position="1"/>
        <end position="12"/>
    </location>
</feature>
<protein>
    <submittedName>
        <fullName evidence="2">Uncharacterized protein</fullName>
    </submittedName>
</protein>
<proteinExistence type="predicted"/>
<dbReference type="EMBL" id="JANAFB010000024">
    <property type="protein sequence ID" value="MCP3426393.1"/>
    <property type="molecule type" value="Genomic_DNA"/>
</dbReference>